<evidence type="ECO:0000313" key="3">
    <source>
        <dbReference type="Proteomes" id="UP000012101"/>
    </source>
</evidence>
<dbReference type="Proteomes" id="UP000012101">
    <property type="component" value="Unassembled WGS sequence"/>
</dbReference>
<gene>
    <name evidence="2" type="ORF">LEP1GSC038_0193</name>
</gene>
<accession>M6FF62</accession>
<evidence type="ECO:0000313" key="2">
    <source>
        <dbReference type="EMBL" id="EMM71418.1"/>
    </source>
</evidence>
<organism evidence="2 3">
    <name type="scientific">Leptospira weilii str. 2006001855</name>
    <dbReference type="NCBI Taxonomy" id="996804"/>
    <lineage>
        <taxon>Bacteria</taxon>
        <taxon>Pseudomonadati</taxon>
        <taxon>Spirochaetota</taxon>
        <taxon>Spirochaetia</taxon>
        <taxon>Leptospirales</taxon>
        <taxon>Leptospiraceae</taxon>
        <taxon>Leptospira</taxon>
    </lineage>
</organism>
<reference evidence="2 3" key="1">
    <citation type="submission" date="2013-01" db="EMBL/GenBank/DDBJ databases">
        <authorList>
            <person name="Harkins D.M."/>
            <person name="Durkin A.S."/>
            <person name="Brinkac L.M."/>
            <person name="Haft D.H."/>
            <person name="Selengut J.D."/>
            <person name="Sanka R."/>
            <person name="DePew J."/>
            <person name="Purushe J."/>
            <person name="Hospenthal D.R."/>
            <person name="Murray C.K."/>
            <person name="Pimentel G."/>
            <person name="Wasfy M."/>
            <person name="Vinetz J.M."/>
            <person name="Sutton G.G."/>
            <person name="Nierman W.C."/>
            <person name="Fouts D.E."/>
        </authorList>
    </citation>
    <scope>NUCLEOTIDE SEQUENCE [LARGE SCALE GENOMIC DNA]</scope>
    <source>
        <strain evidence="2 3">2006001855</strain>
    </source>
</reference>
<comment type="caution">
    <text evidence="2">The sequence shown here is derived from an EMBL/GenBank/DDBJ whole genome shotgun (WGS) entry which is preliminary data.</text>
</comment>
<name>M6FF62_9LEPT</name>
<protein>
    <submittedName>
        <fullName evidence="2">Uncharacterized protein</fullName>
    </submittedName>
</protein>
<keyword evidence="1" id="KW-0472">Membrane</keyword>
<feature type="transmembrane region" description="Helical" evidence="1">
    <location>
        <begin position="6"/>
        <end position="27"/>
    </location>
</feature>
<keyword evidence="1" id="KW-1133">Transmembrane helix</keyword>
<dbReference type="AlphaFoldDB" id="M6FF62"/>
<proteinExistence type="predicted"/>
<sequence length="45" mass="5580">MYSTFHAFLVQFLSVLYLRLYLFYLSVKVQKYSYRLSILRSYNFP</sequence>
<evidence type="ECO:0000256" key="1">
    <source>
        <dbReference type="SAM" id="Phobius"/>
    </source>
</evidence>
<dbReference type="EMBL" id="AFJM02000053">
    <property type="protein sequence ID" value="EMM71418.1"/>
    <property type="molecule type" value="Genomic_DNA"/>
</dbReference>
<keyword evidence="1" id="KW-0812">Transmembrane</keyword>